<evidence type="ECO:0000313" key="2">
    <source>
        <dbReference type="EMBL" id="KAK3918126.1"/>
    </source>
</evidence>
<dbReference type="Proteomes" id="UP001219518">
    <property type="component" value="Unassembled WGS sequence"/>
</dbReference>
<evidence type="ECO:0000256" key="1">
    <source>
        <dbReference type="SAM" id="MobiDB-lite"/>
    </source>
</evidence>
<evidence type="ECO:0000313" key="3">
    <source>
        <dbReference type="Proteomes" id="UP001219518"/>
    </source>
</evidence>
<dbReference type="EMBL" id="JAHWGI010000881">
    <property type="protein sequence ID" value="KAK3918126.1"/>
    <property type="molecule type" value="Genomic_DNA"/>
</dbReference>
<proteinExistence type="predicted"/>
<name>A0AAE1LFE7_9NEOP</name>
<organism evidence="2 3">
    <name type="scientific">Frankliniella fusca</name>
    <dbReference type="NCBI Taxonomy" id="407009"/>
    <lineage>
        <taxon>Eukaryota</taxon>
        <taxon>Metazoa</taxon>
        <taxon>Ecdysozoa</taxon>
        <taxon>Arthropoda</taxon>
        <taxon>Hexapoda</taxon>
        <taxon>Insecta</taxon>
        <taxon>Pterygota</taxon>
        <taxon>Neoptera</taxon>
        <taxon>Paraneoptera</taxon>
        <taxon>Thysanoptera</taxon>
        <taxon>Terebrantia</taxon>
        <taxon>Thripoidea</taxon>
        <taxon>Thripidae</taxon>
        <taxon>Frankliniella</taxon>
    </lineage>
</organism>
<feature type="non-terminal residue" evidence="2">
    <location>
        <position position="1"/>
    </location>
</feature>
<sequence>ARPSSTWGGRQGLRDGGSSGVGPANVTSLLGSVRYAGGLGNLAYTRLVGRQPPVRGREPPPSGRSAHPTPPRPSPRPTQRHLGGISVSPAGNAVRVS</sequence>
<reference evidence="2" key="1">
    <citation type="submission" date="2021-07" db="EMBL/GenBank/DDBJ databases">
        <authorList>
            <person name="Catto M.A."/>
            <person name="Jacobson A."/>
            <person name="Kennedy G."/>
            <person name="Labadie P."/>
            <person name="Hunt B.G."/>
            <person name="Srinivasan R."/>
        </authorList>
    </citation>
    <scope>NUCLEOTIDE SEQUENCE</scope>
    <source>
        <strain evidence="2">PL_HMW_Pooled</strain>
        <tissue evidence="2">Head</tissue>
    </source>
</reference>
<keyword evidence="3" id="KW-1185">Reference proteome</keyword>
<feature type="region of interest" description="Disordered" evidence="1">
    <location>
        <begin position="47"/>
        <end position="97"/>
    </location>
</feature>
<dbReference type="AlphaFoldDB" id="A0AAE1LFE7"/>
<protein>
    <submittedName>
        <fullName evidence="2">Sex-determining transformer protein 2</fullName>
    </submittedName>
</protein>
<feature type="compositionally biased region" description="Gly residues" evidence="1">
    <location>
        <begin position="9"/>
        <end position="20"/>
    </location>
</feature>
<reference evidence="2" key="2">
    <citation type="journal article" date="2023" name="BMC Genomics">
        <title>Pest status, molecular evolution, and epigenetic factors derived from the genome assembly of Frankliniella fusca, a thysanopteran phytovirus vector.</title>
        <authorList>
            <person name="Catto M.A."/>
            <person name="Labadie P.E."/>
            <person name="Jacobson A.L."/>
            <person name="Kennedy G.G."/>
            <person name="Srinivasan R."/>
            <person name="Hunt B.G."/>
        </authorList>
    </citation>
    <scope>NUCLEOTIDE SEQUENCE</scope>
    <source>
        <strain evidence="2">PL_HMW_Pooled</strain>
    </source>
</reference>
<feature type="region of interest" description="Disordered" evidence="1">
    <location>
        <begin position="1"/>
        <end position="23"/>
    </location>
</feature>
<gene>
    <name evidence="2" type="ORF">KUF71_026327</name>
</gene>
<accession>A0AAE1LFE7</accession>
<comment type="caution">
    <text evidence="2">The sequence shown here is derived from an EMBL/GenBank/DDBJ whole genome shotgun (WGS) entry which is preliminary data.</text>
</comment>